<keyword evidence="2" id="KW-1133">Transmembrane helix</keyword>
<feature type="compositionally biased region" description="Basic and acidic residues" evidence="1">
    <location>
        <begin position="1"/>
        <end position="10"/>
    </location>
</feature>
<protein>
    <submittedName>
        <fullName evidence="3">Uncharacterized protein</fullName>
    </submittedName>
</protein>
<dbReference type="EMBL" id="JPOX01000013">
    <property type="protein sequence ID" value="KFX47910.1"/>
    <property type="molecule type" value="Genomic_DNA"/>
</dbReference>
<evidence type="ECO:0000256" key="2">
    <source>
        <dbReference type="SAM" id="Phobius"/>
    </source>
</evidence>
<dbReference type="InterPro" id="IPR021858">
    <property type="entry name" value="Fun_TF"/>
</dbReference>
<evidence type="ECO:0000313" key="3">
    <source>
        <dbReference type="EMBL" id="KFX47910.1"/>
    </source>
</evidence>
<feature type="transmembrane region" description="Helical" evidence="2">
    <location>
        <begin position="167"/>
        <end position="190"/>
    </location>
</feature>
<feature type="region of interest" description="Disordered" evidence="1">
    <location>
        <begin position="1"/>
        <end position="30"/>
    </location>
</feature>
<dbReference type="PANTHER" id="PTHR37540">
    <property type="entry name" value="TRANSCRIPTION FACTOR (ACR-2), PUTATIVE-RELATED-RELATED"/>
    <property type="match status" value="1"/>
</dbReference>
<proteinExistence type="predicted"/>
<accession>A0A093V6U7</accession>
<organism evidence="3">
    <name type="scientific">Talaromyces marneffei PM1</name>
    <dbReference type="NCBI Taxonomy" id="1077442"/>
    <lineage>
        <taxon>Eukaryota</taxon>
        <taxon>Fungi</taxon>
        <taxon>Dikarya</taxon>
        <taxon>Ascomycota</taxon>
        <taxon>Pezizomycotina</taxon>
        <taxon>Eurotiomycetes</taxon>
        <taxon>Eurotiomycetidae</taxon>
        <taxon>Eurotiales</taxon>
        <taxon>Trichocomaceae</taxon>
        <taxon>Talaromyces</taxon>
        <taxon>Talaromyces sect. Talaromyces</taxon>
    </lineage>
</organism>
<dbReference type="Pfam" id="PF11951">
    <property type="entry name" value="Fungal_trans_2"/>
    <property type="match status" value="1"/>
</dbReference>
<keyword evidence="2" id="KW-0812">Transmembrane</keyword>
<comment type="caution">
    <text evidence="3">The sequence shown here is derived from an EMBL/GenBank/DDBJ whole genome shotgun (WGS) entry which is preliminary data.</text>
</comment>
<feature type="compositionally biased region" description="Low complexity" evidence="1">
    <location>
        <begin position="14"/>
        <end position="25"/>
    </location>
</feature>
<reference evidence="3" key="1">
    <citation type="journal article" date="2014" name="PLoS Genet.">
        <title>Signature Gene Expression Reveals Novel Clues to the Molecular Mechanisms of Dimorphic Transition in Penicillium marneffei.</title>
        <authorList>
            <person name="Yang E."/>
            <person name="Wang G."/>
            <person name="Cai J."/>
            <person name="Woo P.C."/>
            <person name="Lau S.K."/>
            <person name="Yuen K.-Y."/>
            <person name="Chow W.-N."/>
            <person name="Lin X."/>
        </authorList>
    </citation>
    <scope>NUCLEOTIDE SEQUENCE [LARGE SCALE GENOMIC DNA]</scope>
    <source>
        <strain evidence="3">PM1</strain>
    </source>
</reference>
<gene>
    <name evidence="3" type="ORF">GQ26_0130120</name>
</gene>
<dbReference type="PANTHER" id="PTHR37540:SF5">
    <property type="entry name" value="TRANSCRIPTION FACTOR DOMAIN-CONTAINING PROTEIN"/>
    <property type="match status" value="1"/>
</dbReference>
<dbReference type="AlphaFoldDB" id="A0A093V6U7"/>
<keyword evidence="2" id="KW-0472">Membrane</keyword>
<sequence length="503" mass="57125">MQCSCQRRDNPVASTSTSRKSTSSRPYQQIVFDSKTTGNTRLEWISSTTTTHTSPDKTKSRVRSHVMQRFRAQQALGQHAPPSNRAGVFADYDPRIEYYFTCRMCGRLNTEGCRETTTERDVEGHLREFTMRSVPIDYTSESGQLYEYLAQVYVFIQNPVRRTGLGLVQYCLPFIISSAAVLSALLSLVATHRILISGGSNSRHDSDLMAAYYHHKVQAIQIVNQSLARDLNAVAYDVQVAIAVLAIIEYTTGTIENARNHMSGLREIMAANGGTVGAPADHHLSFGIVKLANKLVSNGHQDYPSNHESRTLDYILTNLPRDSHPSIRSMFHSLKHLATTMPQAPSGNMTQQSAWLDQLNITELKMHRILENDYSPRHPSSSFVTWRAYPIAGSIFLCLWLRQLSLRSNVLDYLVVSLKYALEETIEDQYPLPVYLWLLFVGGAAAEGRRYRPWFLATLSRTLQRLKLDSWQRVNGVLVVFPYVEECDGYFRRIWEELQTEED</sequence>
<evidence type="ECO:0000256" key="1">
    <source>
        <dbReference type="SAM" id="MobiDB-lite"/>
    </source>
</evidence>
<name>A0A093V6U7_TALMA</name>